<dbReference type="Proteomes" id="UP000031549">
    <property type="component" value="Unassembled WGS sequence"/>
</dbReference>
<proteinExistence type="predicted"/>
<feature type="domain" description="N-acetyltransferase" evidence="3">
    <location>
        <begin position="1"/>
        <end position="161"/>
    </location>
</feature>
<dbReference type="EMBL" id="JTCM02000011">
    <property type="protein sequence ID" value="NEU72518.1"/>
    <property type="molecule type" value="Genomic_DNA"/>
</dbReference>
<dbReference type="InterPro" id="IPR050832">
    <property type="entry name" value="Bact_Acetyltransf"/>
</dbReference>
<keyword evidence="1 4" id="KW-0808">Transferase</keyword>
<name>A0A846H6B6_9CYAN</name>
<dbReference type="GO" id="GO:0016747">
    <property type="term" value="F:acyltransferase activity, transferring groups other than amino-acyl groups"/>
    <property type="evidence" value="ECO:0007669"/>
    <property type="project" value="InterPro"/>
</dbReference>
<reference evidence="4 5" key="1">
    <citation type="journal article" date="2015" name="Genome Announc.">
        <title>Draft Genome Sequence of Cyanobacterium Hassallia byssoidea Strain VB512170, Isolated from Monuments in India.</title>
        <authorList>
            <person name="Singh D."/>
            <person name="Chandrababunaidu M.M."/>
            <person name="Panda A."/>
            <person name="Sen D."/>
            <person name="Bhattacharyya S."/>
            <person name="Adhikary S.P."/>
            <person name="Tripathy S."/>
        </authorList>
    </citation>
    <scope>NUCLEOTIDE SEQUENCE [LARGE SCALE GENOMIC DNA]</scope>
    <source>
        <strain evidence="4 5">VB512170</strain>
    </source>
</reference>
<comment type="caution">
    <text evidence="4">The sequence shown here is derived from an EMBL/GenBank/DDBJ whole genome shotgun (WGS) entry which is preliminary data.</text>
</comment>
<accession>A0A846H6B6</accession>
<dbReference type="InterPro" id="IPR000182">
    <property type="entry name" value="GNAT_dom"/>
</dbReference>
<evidence type="ECO:0000313" key="4">
    <source>
        <dbReference type="EMBL" id="NEU72518.1"/>
    </source>
</evidence>
<dbReference type="Gene3D" id="3.40.630.30">
    <property type="match status" value="1"/>
</dbReference>
<evidence type="ECO:0000256" key="1">
    <source>
        <dbReference type="ARBA" id="ARBA00022679"/>
    </source>
</evidence>
<evidence type="ECO:0000313" key="5">
    <source>
        <dbReference type="Proteomes" id="UP000031549"/>
    </source>
</evidence>
<evidence type="ECO:0000256" key="2">
    <source>
        <dbReference type="ARBA" id="ARBA00023315"/>
    </source>
</evidence>
<dbReference type="Pfam" id="PF00583">
    <property type="entry name" value="Acetyltransf_1"/>
    <property type="match status" value="1"/>
</dbReference>
<dbReference type="AlphaFoldDB" id="A0A846H6B6"/>
<dbReference type="PANTHER" id="PTHR43877">
    <property type="entry name" value="AMINOALKYLPHOSPHONATE N-ACETYLTRANSFERASE-RELATED-RELATED"/>
    <property type="match status" value="1"/>
</dbReference>
<evidence type="ECO:0000259" key="3">
    <source>
        <dbReference type="PROSITE" id="PS51186"/>
    </source>
</evidence>
<dbReference type="CDD" id="cd04301">
    <property type="entry name" value="NAT_SF"/>
    <property type="match status" value="1"/>
</dbReference>
<protein>
    <submittedName>
        <fullName evidence="4">GNAT family N-acetyltransferase</fullName>
    </submittedName>
</protein>
<keyword evidence="5" id="KW-1185">Reference proteome</keyword>
<keyword evidence="2" id="KW-0012">Acyltransferase</keyword>
<dbReference type="SUPFAM" id="SSF55729">
    <property type="entry name" value="Acyl-CoA N-acyltransferases (Nat)"/>
    <property type="match status" value="1"/>
</dbReference>
<dbReference type="PANTHER" id="PTHR43877:SF2">
    <property type="entry name" value="AMINOALKYLPHOSPHONATE N-ACETYLTRANSFERASE-RELATED"/>
    <property type="match status" value="1"/>
</dbReference>
<dbReference type="InterPro" id="IPR016181">
    <property type="entry name" value="Acyl_CoA_acyltransferase"/>
</dbReference>
<dbReference type="PIRSF" id="PIRSF037663">
    <property type="entry name" value="Acetyltransf_GNAT_prd"/>
    <property type="match status" value="1"/>
</dbReference>
<dbReference type="InterPro" id="IPR017255">
    <property type="entry name" value="AcTrfase_GNAT_prd"/>
</dbReference>
<dbReference type="PROSITE" id="PS51186">
    <property type="entry name" value="GNAT"/>
    <property type="match status" value="1"/>
</dbReference>
<organism evidence="4 5">
    <name type="scientific">Hassallia byssoidea VB512170</name>
    <dbReference type="NCBI Taxonomy" id="1304833"/>
    <lineage>
        <taxon>Bacteria</taxon>
        <taxon>Bacillati</taxon>
        <taxon>Cyanobacteriota</taxon>
        <taxon>Cyanophyceae</taxon>
        <taxon>Nostocales</taxon>
        <taxon>Tolypothrichaceae</taxon>
        <taxon>Hassallia</taxon>
    </lineage>
</organism>
<gene>
    <name evidence="4" type="ORF">PI95_008005</name>
</gene>
<sequence length="161" mass="18572">MLIRTATPDDVPKVLPMVAKICALHENWDTAKYGFLPHPEQRYEKWLTRLATSSDRSVLLVAEDEGKLGGFLIATVEREIPIYRLKEYAFIHDIWVEPEYRQNGVARQMVMLCVDRFKEMEVQQIRLDTAAVNETARRLFASCGFRISTIEMLKELGVKSP</sequence>
<dbReference type="RefSeq" id="WP_039754968.1">
    <property type="nucleotide sequence ID" value="NZ_JTCM02000011.1"/>
</dbReference>